<dbReference type="PANTHER" id="PTHR43471">
    <property type="entry name" value="ABC TRANSPORTER PERMEASE"/>
    <property type="match status" value="1"/>
</dbReference>
<evidence type="ECO:0000256" key="2">
    <source>
        <dbReference type="SAM" id="Phobius"/>
    </source>
</evidence>
<keyword evidence="2" id="KW-0472">Membrane</keyword>
<reference evidence="3 4" key="1">
    <citation type="submission" date="2019-01" db="EMBL/GenBank/DDBJ databases">
        <title>Genome sequencing of strain FW10M-9.</title>
        <authorList>
            <person name="Heo J."/>
            <person name="Kim S.-J."/>
            <person name="Kim J.-S."/>
            <person name="Hong S.-B."/>
            <person name="Kwon S.-W."/>
        </authorList>
    </citation>
    <scope>NUCLEOTIDE SEQUENCE [LARGE SCALE GENOMIC DNA]</scope>
    <source>
        <strain evidence="3 4">FW10M-9</strain>
    </source>
</reference>
<feature type="transmembrane region" description="Helical" evidence="2">
    <location>
        <begin position="92"/>
        <end position="112"/>
    </location>
</feature>
<organism evidence="3 4">
    <name type="scientific">Xylanimonas protaetiae</name>
    <dbReference type="NCBI Taxonomy" id="2509457"/>
    <lineage>
        <taxon>Bacteria</taxon>
        <taxon>Bacillati</taxon>
        <taxon>Actinomycetota</taxon>
        <taxon>Actinomycetes</taxon>
        <taxon>Micrococcales</taxon>
        <taxon>Promicromonosporaceae</taxon>
        <taxon>Xylanimonas</taxon>
    </lineage>
</organism>
<feature type="transmembrane region" description="Helical" evidence="2">
    <location>
        <begin position="209"/>
        <end position="234"/>
    </location>
</feature>
<evidence type="ECO:0000256" key="1">
    <source>
        <dbReference type="SAM" id="MobiDB-lite"/>
    </source>
</evidence>
<name>A0A4P6FGR0_9MICO</name>
<dbReference type="AlphaFoldDB" id="A0A4P6FGR0"/>
<gene>
    <name evidence="3" type="ORF">ET471_06900</name>
</gene>
<feature type="transmembrane region" description="Helical" evidence="2">
    <location>
        <begin position="56"/>
        <end position="80"/>
    </location>
</feature>
<dbReference type="PANTHER" id="PTHR43471:SF12">
    <property type="entry name" value="HYPOTHETICAL MEMBRANE PROTEIN, CONSERVED"/>
    <property type="match status" value="1"/>
</dbReference>
<dbReference type="KEGG" id="xya:ET471_06900"/>
<feature type="region of interest" description="Disordered" evidence="1">
    <location>
        <begin position="1"/>
        <end position="25"/>
    </location>
</feature>
<dbReference type="Proteomes" id="UP000292118">
    <property type="component" value="Chromosome"/>
</dbReference>
<proteinExistence type="predicted"/>
<dbReference type="GO" id="GO:0140359">
    <property type="term" value="F:ABC-type transporter activity"/>
    <property type="evidence" value="ECO:0007669"/>
    <property type="project" value="InterPro"/>
</dbReference>
<evidence type="ECO:0000313" key="4">
    <source>
        <dbReference type="Proteomes" id="UP000292118"/>
    </source>
</evidence>
<dbReference type="GO" id="GO:0005886">
    <property type="term" value="C:plasma membrane"/>
    <property type="evidence" value="ECO:0007669"/>
    <property type="project" value="UniProtKB-SubCell"/>
</dbReference>
<feature type="transmembrane region" description="Helical" evidence="2">
    <location>
        <begin position="144"/>
        <end position="167"/>
    </location>
</feature>
<keyword evidence="2" id="KW-0812">Transmembrane</keyword>
<dbReference type="OrthoDB" id="149032at2"/>
<dbReference type="RefSeq" id="WP_129187188.1">
    <property type="nucleotide sequence ID" value="NZ_CP035493.1"/>
</dbReference>
<feature type="transmembrane region" description="Helical" evidence="2">
    <location>
        <begin position="356"/>
        <end position="376"/>
    </location>
</feature>
<accession>A0A4P6FGR0</accession>
<protein>
    <submittedName>
        <fullName evidence="3">ABC transporter permease</fullName>
    </submittedName>
</protein>
<dbReference type="Pfam" id="PF12679">
    <property type="entry name" value="ABC2_membrane_2"/>
    <property type="match status" value="1"/>
</dbReference>
<sequence>MSADLATSATPGPTTPGSTTPGAATGRGDWHLTWHGVRTVAQLELRQRVRSTRWKVALVVWFVVVGAITGLTTGALYALSDDAANRDPFGPLIFGIVVFFVLFLGLLVAPTLSAAAINGDRNAGTLATLQATLLSPAEIVVGKLLAAWAAALAFLVASVPFIVWALAAGGVAVLSLLTTLLMLAFVLLVVCAIGLGFSALVTKTSGSAVLTYLTVGGLAVLLPILFGLTAPLAMQNEEVRVWASVATVDGSVAPRCEWQTQTQTVFHTERTWWLLAPNPFVMVADAQPLPDPDDDAALGASSPLTALQLAVRLARTGPAPEMDWCSGSFTVLDSDGNVTGSPESPVVEPEPSRNLVWPWGMAFQVLLAAGAVVVAVRKLRIPTRKLPKGTRVA</sequence>
<dbReference type="EMBL" id="CP035493">
    <property type="protein sequence ID" value="QAY69798.1"/>
    <property type="molecule type" value="Genomic_DNA"/>
</dbReference>
<keyword evidence="2" id="KW-1133">Transmembrane helix</keyword>
<evidence type="ECO:0000313" key="3">
    <source>
        <dbReference type="EMBL" id="QAY69798.1"/>
    </source>
</evidence>
<keyword evidence="4" id="KW-1185">Reference proteome</keyword>
<feature type="transmembrane region" description="Helical" evidence="2">
    <location>
        <begin position="173"/>
        <end position="197"/>
    </location>
</feature>